<evidence type="ECO:0000256" key="1">
    <source>
        <dbReference type="SAM" id="MobiDB-lite"/>
    </source>
</evidence>
<feature type="region of interest" description="Disordered" evidence="1">
    <location>
        <begin position="628"/>
        <end position="676"/>
    </location>
</feature>
<feature type="region of interest" description="Disordered" evidence="1">
    <location>
        <begin position="189"/>
        <end position="212"/>
    </location>
</feature>
<feature type="region of interest" description="Disordered" evidence="1">
    <location>
        <begin position="1"/>
        <end position="158"/>
    </location>
</feature>
<feature type="compositionally biased region" description="Gly residues" evidence="1">
    <location>
        <begin position="372"/>
        <end position="382"/>
    </location>
</feature>
<feature type="region of interest" description="Disordered" evidence="1">
    <location>
        <begin position="370"/>
        <end position="399"/>
    </location>
</feature>
<gene>
    <name evidence="3" type="ORF">SBRCBS47491_001334</name>
</gene>
<dbReference type="Proteomes" id="UP001642406">
    <property type="component" value="Unassembled WGS sequence"/>
</dbReference>
<feature type="compositionally biased region" description="Basic residues" evidence="1">
    <location>
        <begin position="665"/>
        <end position="674"/>
    </location>
</feature>
<evidence type="ECO:0008006" key="5">
    <source>
        <dbReference type="Google" id="ProtNLM"/>
    </source>
</evidence>
<accession>A0ABP0AXM9</accession>
<evidence type="ECO:0000313" key="3">
    <source>
        <dbReference type="EMBL" id="CAK7212050.1"/>
    </source>
</evidence>
<feature type="transmembrane region" description="Helical" evidence="2">
    <location>
        <begin position="747"/>
        <end position="771"/>
    </location>
</feature>
<protein>
    <recommendedName>
        <fullName evidence="5">Acetylserotonin methytransferase-like protein</fullName>
    </recommendedName>
</protein>
<keyword evidence="2" id="KW-0812">Transmembrane</keyword>
<evidence type="ECO:0000256" key="2">
    <source>
        <dbReference type="SAM" id="Phobius"/>
    </source>
</evidence>
<organism evidence="3 4">
    <name type="scientific">Sporothrix bragantina</name>
    <dbReference type="NCBI Taxonomy" id="671064"/>
    <lineage>
        <taxon>Eukaryota</taxon>
        <taxon>Fungi</taxon>
        <taxon>Dikarya</taxon>
        <taxon>Ascomycota</taxon>
        <taxon>Pezizomycotina</taxon>
        <taxon>Sordariomycetes</taxon>
        <taxon>Sordariomycetidae</taxon>
        <taxon>Ophiostomatales</taxon>
        <taxon>Ophiostomataceae</taxon>
        <taxon>Sporothrix</taxon>
    </lineage>
</organism>
<feature type="compositionally biased region" description="Low complexity" evidence="1">
    <location>
        <begin position="63"/>
        <end position="81"/>
    </location>
</feature>
<proteinExistence type="predicted"/>
<feature type="compositionally biased region" description="Gly residues" evidence="1">
    <location>
        <begin position="637"/>
        <end position="647"/>
    </location>
</feature>
<feature type="region of interest" description="Disordered" evidence="1">
    <location>
        <begin position="715"/>
        <end position="734"/>
    </location>
</feature>
<keyword evidence="2" id="KW-0472">Membrane</keyword>
<sequence length="780" mass="82685">MSGTVPSGGFSLFPSTGRPPSRTQANRLQAATPEPATQHHQYHQQSTMIGEAMTAEVQVPATAAPLQASSQPAQLQSQPLQNPDLVRDDSVRSRSSIAKVRLSLYDDGPPVDDDPPPPMPSGAATLAERALQQQSTQPSTQRQNRPPALRSIFPQYNPDLPLDEQSYFPTQTSPTRIPRNVISRPLYSPVSNTQQQQQQIQNEANPSTDIYSPMSVRVASPSAASMAPAVAAPAPVAQPAPSTRTRPTVQITPPSGPSEPAFHSGPVAMPRGEAPKLPVPSSSDDLRSLWKVANGWKAGPSEGRVFCMKMSCDRDAPVYRLSSSNNQPFYRLRLDPTSMSAYVTLSRHDPARPFKIDAAAAKSLAEAAEASGGEGSGAGGGSSRNSVLDMSPPGAVGGGNSSIAGGTMAGGVENAAAAAAAAHNARFDASKNWQVAMTTTLEEESRRHQPQDGLVALLYPAAATRMALERPNDVAMVATAERECARLVWDDDTATFFLVHPVLALPFAVTVERSTTWSRTAYTLEHRESPQHLARLTRDGTGAGYLEVDTGIASKIDAVYLVDVVVTALLLVAHSDDQFAAVEQFAPPPDQRQVLAAVQQAHLANHHGSPHASLVNLVLGGAMGRGSASRLSMRDGSSGGGGVGSGGRDSKSSGRRSGLGFFGGKKPKKAKTGRGRMDELDLDLESQTSIDLSGKMFEMGPMGGRNTMGMMDNGGDGGGMTASSKKKRGKKERNEDKMPGCLRMITALFKCCFWCVAIVVRAIIAILNGIFRCLTSEKLV</sequence>
<name>A0ABP0AXM9_9PEZI</name>
<feature type="compositionally biased region" description="Polar residues" evidence="1">
    <location>
        <begin position="243"/>
        <end position="253"/>
    </location>
</feature>
<keyword evidence="4" id="KW-1185">Reference proteome</keyword>
<keyword evidence="2" id="KW-1133">Transmembrane helix</keyword>
<evidence type="ECO:0000313" key="4">
    <source>
        <dbReference type="Proteomes" id="UP001642406"/>
    </source>
</evidence>
<reference evidence="3 4" key="1">
    <citation type="submission" date="2024-01" db="EMBL/GenBank/DDBJ databases">
        <authorList>
            <person name="Allen C."/>
            <person name="Tagirdzhanova G."/>
        </authorList>
    </citation>
    <scope>NUCLEOTIDE SEQUENCE [LARGE SCALE GENOMIC DNA]</scope>
</reference>
<comment type="caution">
    <text evidence="3">The sequence shown here is derived from an EMBL/GenBank/DDBJ whole genome shotgun (WGS) entry which is preliminary data.</text>
</comment>
<feature type="region of interest" description="Disordered" evidence="1">
    <location>
        <begin position="234"/>
        <end position="284"/>
    </location>
</feature>
<dbReference type="EMBL" id="CAWUHC010000007">
    <property type="protein sequence ID" value="CAK7212050.1"/>
    <property type="molecule type" value="Genomic_DNA"/>
</dbReference>
<feature type="compositionally biased region" description="Low complexity" evidence="1">
    <location>
        <begin position="132"/>
        <end position="143"/>
    </location>
</feature>